<gene>
    <name evidence="3" type="ORF">UFOVP1073_46</name>
    <name evidence="4" type="ORF">UFOVP1308_11</name>
    <name evidence="5" type="ORF">UFOVP1423_58</name>
    <name evidence="6" type="ORF">UFOVP1520_29</name>
    <name evidence="1" type="ORF">UFOVP898_48</name>
    <name evidence="2" type="ORF">UFOVP985_11</name>
</gene>
<dbReference type="EMBL" id="LR797259">
    <property type="protein sequence ID" value="CAB4197417.1"/>
    <property type="molecule type" value="Genomic_DNA"/>
</dbReference>
<protein>
    <submittedName>
        <fullName evidence="5">Uncharacterized protein</fullName>
    </submittedName>
</protein>
<reference evidence="5" key="1">
    <citation type="submission" date="2020-05" db="EMBL/GenBank/DDBJ databases">
        <authorList>
            <person name="Chiriac C."/>
            <person name="Salcher M."/>
            <person name="Ghai R."/>
            <person name="Kavagutti S V."/>
        </authorList>
    </citation>
    <scope>NUCLEOTIDE SEQUENCE</scope>
</reference>
<dbReference type="EMBL" id="LR797361">
    <property type="protein sequence ID" value="CAB4210911.1"/>
    <property type="molecule type" value="Genomic_DNA"/>
</dbReference>
<proteinExistence type="predicted"/>
<organism evidence="5">
    <name type="scientific">uncultured Caudovirales phage</name>
    <dbReference type="NCBI Taxonomy" id="2100421"/>
    <lineage>
        <taxon>Viruses</taxon>
        <taxon>Duplodnaviria</taxon>
        <taxon>Heunggongvirae</taxon>
        <taxon>Uroviricota</taxon>
        <taxon>Caudoviricetes</taxon>
        <taxon>Peduoviridae</taxon>
        <taxon>Maltschvirus</taxon>
        <taxon>Maltschvirus maltsch</taxon>
    </lineage>
</organism>
<evidence type="ECO:0000313" key="5">
    <source>
        <dbReference type="EMBL" id="CAB4210911.1"/>
    </source>
</evidence>
<evidence type="ECO:0000313" key="3">
    <source>
        <dbReference type="EMBL" id="CAB4181592.1"/>
    </source>
</evidence>
<evidence type="ECO:0000313" key="1">
    <source>
        <dbReference type="EMBL" id="CAB4169252.1"/>
    </source>
</evidence>
<dbReference type="EMBL" id="LR797009">
    <property type="protein sequence ID" value="CAB4181592.1"/>
    <property type="molecule type" value="Genomic_DNA"/>
</dbReference>
<dbReference type="EMBL" id="LR796942">
    <property type="protein sequence ID" value="CAB4176210.1"/>
    <property type="molecule type" value="Genomic_DNA"/>
</dbReference>
<evidence type="ECO:0000313" key="4">
    <source>
        <dbReference type="EMBL" id="CAB4197417.1"/>
    </source>
</evidence>
<evidence type="ECO:0000313" key="2">
    <source>
        <dbReference type="EMBL" id="CAB4176210.1"/>
    </source>
</evidence>
<dbReference type="EMBL" id="LR796838">
    <property type="protein sequence ID" value="CAB4169252.1"/>
    <property type="molecule type" value="Genomic_DNA"/>
</dbReference>
<accession>A0A6J5SBG0</accession>
<name>A0A6J5SBG0_9CAUD</name>
<evidence type="ECO:0000313" key="6">
    <source>
        <dbReference type="EMBL" id="CAB5227195.1"/>
    </source>
</evidence>
<dbReference type="EMBL" id="LR798377">
    <property type="protein sequence ID" value="CAB5227195.1"/>
    <property type="molecule type" value="Genomic_DNA"/>
</dbReference>
<sequence length="191" mass="20266">MSSKFTIESTASTGFPVKPAINVNVIARELADGSMGQAVGKAAAIGLVALQSQVNSIGRVTGNLRNSVMMRVAPASGLHKAFAEVGFRQDGGQHAHLVEYGTLPRTTQGKGVFSSWKSRGKWVGMGSYPSNFFSGREYVRGMPALYPLQKAMNKSRAQMSSVLRVELGKVGTAAIEAGSKELKGSTFRAVQ</sequence>